<evidence type="ECO:0000259" key="2">
    <source>
        <dbReference type="Pfam" id="PF07245"/>
    </source>
</evidence>
<dbReference type="EMBL" id="JARK01001556">
    <property type="protein sequence ID" value="EYB90424.1"/>
    <property type="molecule type" value="Genomic_DNA"/>
</dbReference>
<protein>
    <recommendedName>
        <fullName evidence="2">Phlebovirus glycoprotein G2 fusion domain-containing protein</fullName>
    </recommendedName>
</protein>
<evidence type="ECO:0000313" key="4">
    <source>
        <dbReference type="Proteomes" id="UP000024635"/>
    </source>
</evidence>
<dbReference type="OrthoDB" id="5877595at2759"/>
<proteinExistence type="predicted"/>
<name>A0A016SJD5_9BILA</name>
<keyword evidence="4" id="KW-1185">Reference proteome</keyword>
<comment type="caution">
    <text evidence="3">The sequence shown here is derived from an EMBL/GenBank/DDBJ whole genome shotgun (WGS) entry which is preliminary data.</text>
</comment>
<keyword evidence="1" id="KW-0472">Membrane</keyword>
<gene>
    <name evidence="3" type="primary">Acey_s0220.g2514</name>
    <name evidence="3" type="ORF">Y032_0220g2514</name>
</gene>
<dbReference type="STRING" id="53326.A0A016SJD5"/>
<accession>A0A016SJD5</accession>
<dbReference type="InterPro" id="IPR009878">
    <property type="entry name" value="Phlebovirus_G2_fusion"/>
</dbReference>
<dbReference type="Pfam" id="PF07245">
    <property type="entry name" value="Phlebovirus_G2"/>
    <property type="match status" value="1"/>
</dbReference>
<dbReference type="Proteomes" id="UP000024635">
    <property type="component" value="Unassembled WGS sequence"/>
</dbReference>
<keyword evidence="1" id="KW-1133">Transmembrane helix</keyword>
<reference evidence="4" key="1">
    <citation type="journal article" date="2015" name="Nat. Genet.">
        <title>The genome and transcriptome of the zoonotic hookworm Ancylostoma ceylanicum identify infection-specific gene families.</title>
        <authorList>
            <person name="Schwarz E.M."/>
            <person name="Hu Y."/>
            <person name="Antoshechkin I."/>
            <person name="Miller M.M."/>
            <person name="Sternberg P.W."/>
            <person name="Aroian R.V."/>
        </authorList>
    </citation>
    <scope>NUCLEOTIDE SEQUENCE</scope>
    <source>
        <strain evidence="4">HY135</strain>
    </source>
</reference>
<feature type="transmembrane region" description="Helical" evidence="1">
    <location>
        <begin position="273"/>
        <end position="292"/>
    </location>
</feature>
<sequence length="686" mass="77228">MSGLDMIPEALREYRPPYVCSFSSSSACDSTKKMGIFNRIQLFDDNILVVEKLTVSIKDYLDKYDFVCVDRKGWRRRPNRYMTGTSLFCEKHECRQNARLFCTYDSPLALLVIDESQDATLGSIPIKAWGSVMKVYYGYPAISLTSKTNEETNKHVLADRTSQNSTSSTQEETLRSSIECIQGGLSVSSEITFDVLEACISQYCVFAQKVRDQSIIFPNSVIMYDYTASINTWTDGKLVQATRLSCKAHPICETLHCIFCWERMYNPQCWTTVQIITIICFAIIIIISLPWFCLLCKISCLLVRVTCSIFSTMNPFTRLRRSLCRKPPNPMMYTNCRKRLRSRKSSNLCVICLIALIPHTDGCSQVISINAHEEVCTITENAETCTYNEATVITLQPLQQETCLAIKDRSNKLVAVVSLKVDNIQFRCQKNAEFFTRDHKLVSESIHRCYLAGSCVENACENTSPSDQLKEFSHTANNSPGYTFCSQSCGCITCEGCFFCQPSCLFYRIYALPTSHTIYTIFNCPSWETIVTAEVTIRQEDSAITNTLQLYPGQTTTWNNLRFSLIGTIVPQLPISSSTFMETDMGISIIKPAHKGQLATHSAGQLQCSTKQHAEQFKCIFASKACTCTHGLREASCLCSPGDMEELMKASPLPLVSKSFIILSREAPAPRYHSTVEAVKDRQSQI</sequence>
<dbReference type="Gene3D" id="2.60.98.50">
    <property type="match status" value="1"/>
</dbReference>
<evidence type="ECO:0000256" key="1">
    <source>
        <dbReference type="SAM" id="Phobius"/>
    </source>
</evidence>
<feature type="domain" description="Phlebovirus glycoprotein G2 fusion" evidence="2">
    <location>
        <begin position="363"/>
        <end position="664"/>
    </location>
</feature>
<evidence type="ECO:0000313" key="3">
    <source>
        <dbReference type="EMBL" id="EYB90424.1"/>
    </source>
</evidence>
<organism evidence="3 4">
    <name type="scientific">Ancylostoma ceylanicum</name>
    <dbReference type="NCBI Taxonomy" id="53326"/>
    <lineage>
        <taxon>Eukaryota</taxon>
        <taxon>Metazoa</taxon>
        <taxon>Ecdysozoa</taxon>
        <taxon>Nematoda</taxon>
        <taxon>Chromadorea</taxon>
        <taxon>Rhabditida</taxon>
        <taxon>Rhabditina</taxon>
        <taxon>Rhabditomorpha</taxon>
        <taxon>Strongyloidea</taxon>
        <taxon>Ancylostomatidae</taxon>
        <taxon>Ancylostomatinae</taxon>
        <taxon>Ancylostoma</taxon>
    </lineage>
</organism>
<keyword evidence="1" id="KW-0812">Transmembrane</keyword>
<dbReference type="AlphaFoldDB" id="A0A016SJD5"/>